<accession>A0A426ZZD9</accession>
<protein>
    <submittedName>
        <fullName evidence="2">Uncharacterized protein</fullName>
    </submittedName>
</protein>
<dbReference type="EMBL" id="AMZH03004382">
    <property type="protein sequence ID" value="RRT69328.1"/>
    <property type="molecule type" value="Genomic_DNA"/>
</dbReference>
<proteinExistence type="predicted"/>
<organism evidence="2 3">
    <name type="scientific">Ensete ventricosum</name>
    <name type="common">Abyssinian banana</name>
    <name type="synonym">Musa ensete</name>
    <dbReference type="NCBI Taxonomy" id="4639"/>
    <lineage>
        <taxon>Eukaryota</taxon>
        <taxon>Viridiplantae</taxon>
        <taxon>Streptophyta</taxon>
        <taxon>Embryophyta</taxon>
        <taxon>Tracheophyta</taxon>
        <taxon>Spermatophyta</taxon>
        <taxon>Magnoliopsida</taxon>
        <taxon>Liliopsida</taxon>
        <taxon>Zingiberales</taxon>
        <taxon>Musaceae</taxon>
        <taxon>Ensete</taxon>
    </lineage>
</organism>
<gene>
    <name evidence="2" type="ORF">B296_00024533</name>
</gene>
<evidence type="ECO:0000313" key="2">
    <source>
        <dbReference type="EMBL" id="RRT69328.1"/>
    </source>
</evidence>
<dbReference type="Proteomes" id="UP000287651">
    <property type="component" value="Unassembled WGS sequence"/>
</dbReference>
<evidence type="ECO:0000313" key="3">
    <source>
        <dbReference type="Proteomes" id="UP000287651"/>
    </source>
</evidence>
<sequence>MSEMPQVKSEEPLEAWRSSLSGSIRSKVDQLRAELETSKQHRKGLEQEVSIACAGLQEARDDRARLEEEVLPLTEAATLLQSELKAEGLKAITQYKASQGFESGLVKMGQVSYEFGYRVAVERFRAKYLNSTVEENLFAELPEDANMKMDLCQPFDDSATLEN</sequence>
<feature type="coiled-coil region" evidence="1">
    <location>
        <begin position="28"/>
        <end position="76"/>
    </location>
</feature>
<comment type="caution">
    <text evidence="2">The sequence shown here is derived from an EMBL/GenBank/DDBJ whole genome shotgun (WGS) entry which is preliminary data.</text>
</comment>
<evidence type="ECO:0000256" key="1">
    <source>
        <dbReference type="SAM" id="Coils"/>
    </source>
</evidence>
<name>A0A426ZZD9_ENSVE</name>
<dbReference type="AlphaFoldDB" id="A0A426ZZD9"/>
<reference evidence="2 3" key="1">
    <citation type="journal article" date="2014" name="Agronomy (Basel)">
        <title>A Draft Genome Sequence for Ensete ventricosum, the Drought-Tolerant Tree Against Hunger.</title>
        <authorList>
            <person name="Harrison J."/>
            <person name="Moore K.A."/>
            <person name="Paszkiewicz K."/>
            <person name="Jones T."/>
            <person name="Grant M."/>
            <person name="Ambacheew D."/>
            <person name="Muzemil S."/>
            <person name="Studholme D.J."/>
        </authorList>
    </citation>
    <scope>NUCLEOTIDE SEQUENCE [LARGE SCALE GENOMIC DNA]</scope>
</reference>
<keyword evidence="1" id="KW-0175">Coiled coil</keyword>